<protein>
    <recommendedName>
        <fullName evidence="5">Outer membrane protein</fullName>
    </recommendedName>
</protein>
<organism evidence="1 4">
    <name type="scientific">Helicobacter muridarum</name>
    <dbReference type="NCBI Taxonomy" id="216"/>
    <lineage>
        <taxon>Bacteria</taxon>
        <taxon>Pseudomonadati</taxon>
        <taxon>Campylobacterota</taxon>
        <taxon>Epsilonproteobacteria</taxon>
        <taxon>Campylobacterales</taxon>
        <taxon>Helicobacteraceae</taxon>
        <taxon>Helicobacter</taxon>
    </lineage>
</organism>
<reference evidence="1 4" key="2">
    <citation type="submission" date="2018-06" db="EMBL/GenBank/DDBJ databases">
        <authorList>
            <consortium name="Pathogen Informatics"/>
            <person name="Doyle S."/>
        </authorList>
    </citation>
    <scope>NUCLEOTIDE SEQUENCE [LARGE SCALE GENOMIC DNA]</scope>
    <source>
        <strain evidence="1 4">NCTC12714</strain>
    </source>
</reference>
<evidence type="ECO:0008006" key="5">
    <source>
        <dbReference type="Google" id="ProtNLM"/>
    </source>
</evidence>
<sequence>MRKFIFITITSILLTNISLTYARDGVKLDGLYKSLGIGIGYYRYQEYDTAANDAFVMKMDMYLLNIAGNIGYITNGFKIDLAVDANISFGKYTGAILDVSNPDRNGTPVTSIDANSFYHATLKTGYNILELFNIDSMSLYLQSGVNYYFNRNDAVTFERLQGYVSIPFQLEGEIVLKQSLALNFMGGFNWFLFGHHFTNGIRGHLSGNINVTQKQGLGANGYIGITWLDDNNNANSIRMTYEYWSVGDSVRVPLTDLQSNITKGFFEPKNKTHIIMLQYIWGF</sequence>
<name>A0A099TVY2_9HELI</name>
<dbReference type="EMBL" id="UGJE01000002">
    <property type="protein sequence ID" value="STQ85388.1"/>
    <property type="molecule type" value="Genomic_DNA"/>
</dbReference>
<dbReference type="EMBL" id="JRPD02000002">
    <property type="protein sequence ID" value="TLE01446.1"/>
    <property type="molecule type" value="Genomic_DNA"/>
</dbReference>
<evidence type="ECO:0000313" key="4">
    <source>
        <dbReference type="Proteomes" id="UP000255139"/>
    </source>
</evidence>
<reference evidence="2 3" key="1">
    <citation type="journal article" date="2014" name="Genome Announc.">
        <title>Draft genome sequences of eight enterohepatic helicobacter species isolated from both laboratory and wild rodents.</title>
        <authorList>
            <person name="Sheh A."/>
            <person name="Shen Z."/>
            <person name="Fox J.G."/>
        </authorList>
    </citation>
    <scope>NUCLEOTIDE SEQUENCE [LARGE SCALE GENOMIC DNA]</scope>
    <source>
        <strain evidence="2 3">ST1</strain>
    </source>
</reference>
<dbReference type="OrthoDB" id="5329395at2"/>
<evidence type="ECO:0000313" key="3">
    <source>
        <dbReference type="Proteomes" id="UP000029922"/>
    </source>
</evidence>
<dbReference type="Proteomes" id="UP000255139">
    <property type="component" value="Unassembled WGS sequence"/>
</dbReference>
<dbReference type="AlphaFoldDB" id="A0A099TVY2"/>
<proteinExistence type="predicted"/>
<dbReference type="Proteomes" id="UP000029922">
    <property type="component" value="Unassembled WGS sequence"/>
</dbReference>
<dbReference type="RefSeq" id="WP_034557216.1">
    <property type="nucleotide sequence ID" value="NZ_FZML01000017.1"/>
</dbReference>
<keyword evidence="4" id="KW-1185">Reference proteome</keyword>
<gene>
    <name evidence="2" type="ORF">LS73_001900</name>
    <name evidence="1" type="ORF">NCTC12714_00173</name>
</gene>
<evidence type="ECO:0000313" key="1">
    <source>
        <dbReference type="EMBL" id="STQ85388.1"/>
    </source>
</evidence>
<accession>A0A099TVY2</accession>
<dbReference type="STRING" id="216.LS73_02830"/>
<evidence type="ECO:0000313" key="2">
    <source>
        <dbReference type="EMBL" id="TLE01446.1"/>
    </source>
</evidence>